<evidence type="ECO:0000313" key="4">
    <source>
        <dbReference type="EMBL" id="DAF56356.1"/>
    </source>
</evidence>
<dbReference type="InterPro" id="IPR004919">
    <property type="entry name" value="GmrSD_N"/>
</dbReference>
<dbReference type="Pfam" id="PF03235">
    <property type="entry name" value="GmrSD_N"/>
    <property type="match status" value="1"/>
</dbReference>
<dbReference type="InterPro" id="IPR011089">
    <property type="entry name" value="GmrSD_C"/>
</dbReference>
<dbReference type="PANTHER" id="PTHR35149">
    <property type="entry name" value="SLL5132 PROTEIN"/>
    <property type="match status" value="1"/>
</dbReference>
<proteinExistence type="predicted"/>
<dbReference type="Pfam" id="PF07510">
    <property type="entry name" value="GmrSD_C"/>
    <property type="match status" value="1"/>
</dbReference>
<reference evidence="4" key="1">
    <citation type="journal article" date="2021" name="Proc. Natl. Acad. Sci. U.S.A.">
        <title>A Catalog of Tens of Thousands of Viruses from Human Metagenomes Reveals Hidden Associations with Chronic Diseases.</title>
        <authorList>
            <person name="Tisza M.J."/>
            <person name="Buck C.B."/>
        </authorList>
    </citation>
    <scope>NUCLEOTIDE SEQUENCE</scope>
    <source>
        <strain evidence="4">Ct2A51</strain>
    </source>
</reference>
<sequence length="623" mass="72394">MIFLSFEAHDYPAYQLFTRRCYGTPRNQRQYVWNRRNWQELFDDVILVATQKEPTHFIGSIVLYREKDRKNGVSYFTIVDGQQRIISLTIFLASIAFWLRCYEADNEFHGTRQYLFTRDDSNNESIVIKSEQYLSLERIVCGIFSAPVNKIQNYDIAALVKRYASNPKDKNLVSAFSFFISNIYDEMQHSKLSPTQFLLALRSAITDKLLYVDIMASSEEDACTIFEILNARGSALEGHELLKNFIMRGIKPDGNIDSAKVTWEEIERLLGNNIERFVKHYATHKYRTSTQNSINDYKIIRNANKGIPTVPLLEDLYQKAIYYSRLINPIMQGEHTNCSPVEFKVYTFFKRHRQEQIRPVLLSLIHQYEKGCISQEKYNETILFLYDFLICYTIIGQENSNKITNAIYSHASILENDYSDASLQGFIYTLQSKLPSKENFKKEFSSLGWSHHGGYYSDDRNKERVQIILEVLERYKSVNKECSEFTIEHILDDKDTPENGSIGNLIPLESNLNSRCNGKSFSEKLEIYKTSSFQTARNIAGNYAQKTTIDIKDRAERMADEFYDLILRFKISSNKKESADTLAHKERRENKSSAKETIGTLIQNARKSNSENSEPDFQQLSLF</sequence>
<evidence type="ECO:0000259" key="3">
    <source>
        <dbReference type="Pfam" id="PF07510"/>
    </source>
</evidence>
<name>A0A8S5SZ07_9CAUD</name>
<evidence type="ECO:0000256" key="1">
    <source>
        <dbReference type="SAM" id="MobiDB-lite"/>
    </source>
</evidence>
<organism evidence="4">
    <name type="scientific">Caudovirales sp. ct2A51</name>
    <dbReference type="NCBI Taxonomy" id="2827630"/>
    <lineage>
        <taxon>Viruses</taxon>
        <taxon>Duplodnaviria</taxon>
        <taxon>Heunggongvirae</taxon>
        <taxon>Uroviricota</taxon>
        <taxon>Caudoviricetes</taxon>
    </lineage>
</organism>
<accession>A0A8S5SZ07</accession>
<evidence type="ECO:0008006" key="5">
    <source>
        <dbReference type="Google" id="ProtNLM"/>
    </source>
</evidence>
<dbReference type="PANTHER" id="PTHR35149:SF1">
    <property type="entry name" value="DUF5655 DOMAIN-CONTAINING PROTEIN"/>
    <property type="match status" value="1"/>
</dbReference>
<evidence type="ECO:0000259" key="2">
    <source>
        <dbReference type="Pfam" id="PF03235"/>
    </source>
</evidence>
<feature type="region of interest" description="Disordered" evidence="1">
    <location>
        <begin position="602"/>
        <end position="623"/>
    </location>
</feature>
<feature type="domain" description="GmrSD restriction endonucleases N-terminal" evidence="2">
    <location>
        <begin position="17"/>
        <end position="246"/>
    </location>
</feature>
<feature type="domain" description="GmrSD restriction endonucleases C-terminal" evidence="3">
    <location>
        <begin position="458"/>
        <end position="560"/>
    </location>
</feature>
<dbReference type="EMBL" id="BK032714">
    <property type="protein sequence ID" value="DAF56356.1"/>
    <property type="molecule type" value="Genomic_DNA"/>
</dbReference>
<protein>
    <recommendedName>
        <fullName evidence="5">DUF262 domain-containing protein</fullName>
    </recommendedName>
</protein>